<dbReference type="GO" id="GO:0016747">
    <property type="term" value="F:acyltransferase activity, transferring groups other than amino-acyl groups"/>
    <property type="evidence" value="ECO:0007669"/>
    <property type="project" value="InterPro"/>
</dbReference>
<keyword evidence="2" id="KW-1185">Reference proteome</keyword>
<dbReference type="KEGG" id="pmad:BAY61_15895"/>
<evidence type="ECO:0000313" key="2">
    <source>
        <dbReference type="Proteomes" id="UP000199494"/>
    </source>
</evidence>
<organism evidence="1 2">
    <name type="scientific">Prauserella marina</name>
    <dbReference type="NCBI Taxonomy" id="530584"/>
    <lineage>
        <taxon>Bacteria</taxon>
        <taxon>Bacillati</taxon>
        <taxon>Actinomycetota</taxon>
        <taxon>Actinomycetes</taxon>
        <taxon>Pseudonocardiales</taxon>
        <taxon>Pseudonocardiaceae</taxon>
        <taxon>Prauserella</taxon>
    </lineage>
</organism>
<dbReference type="InterPro" id="IPR002656">
    <property type="entry name" value="Acyl_transf_3_dom"/>
</dbReference>
<dbReference type="PANTHER" id="PTHR23028:SF53">
    <property type="entry name" value="ACYL_TRANSF_3 DOMAIN-CONTAINING PROTEIN"/>
    <property type="match status" value="1"/>
</dbReference>
<accession>A0A222VR85</accession>
<dbReference type="GO" id="GO:0016020">
    <property type="term" value="C:membrane"/>
    <property type="evidence" value="ECO:0007669"/>
    <property type="project" value="TreeGrafter"/>
</dbReference>
<gene>
    <name evidence="1" type="ORF">SAMN05421630_105226</name>
</gene>
<dbReference type="Pfam" id="PF01757">
    <property type="entry name" value="Acyl_transf_3"/>
    <property type="match status" value="1"/>
</dbReference>
<dbReference type="InterPro" id="IPR043968">
    <property type="entry name" value="SGNH"/>
</dbReference>
<protein>
    <submittedName>
        <fullName evidence="1">Peptidoglycan/LPS O-acetylase OafA/YrhL, contains acyltransferase and SGNH-hydrolase domains</fullName>
    </submittedName>
</protein>
<keyword evidence="1" id="KW-0378">Hydrolase</keyword>
<dbReference type="GO" id="GO:0009103">
    <property type="term" value="P:lipopolysaccharide biosynthetic process"/>
    <property type="evidence" value="ECO:0007669"/>
    <property type="project" value="TreeGrafter"/>
</dbReference>
<evidence type="ECO:0000313" key="1">
    <source>
        <dbReference type="EMBL" id="SDD02281.1"/>
    </source>
</evidence>
<sequence length="683" mass="75644">MVLLRARVPKAATTQTDRKFRPELQGLRALAAILVVVYHVWLDRISGGVDVFFLVSGFLITGQLYRASVRGRIEFRPMWGRMMKRLFPAALTVLMATMVAAVLWLPEHRWFQTIREVVASALYLENWQLAADSVDYFAQQSTASVVQHFWSLSIQGQFYLVWPLVIALVVLVAKGAGWGIRRTIFASMAVLFAASLAYSVFLTNVDQPFAYFMSLTRIWEFALGGLLALIINVISLPRALRICFGWLGLIGLVTCGLILQVGTVFPGYAALWPTMSAALVLLAGATDSKVGADRFLSSRPLIYLGNLSYSLYLWHWPVLIFYMIVRGRDEVGLRGGAVVIAASVVLSILTYHIVEKPVRDSKIGAKNKWGAYRFGALSLVVVLGVAGAWQIVSKQRASFALDLDDPDHPGAQVMTAPGPILNLEADIVPPFAALPEQFDTFEDEECTTSARHEELRVCTVDPTEPPLRRLVVVGDSHSQQYIAALRPLVEKRGWQIISMGRGGCPLTATQDLPNNEECVPWNAAVIEEIIETKPDAVMTMGTRDVRVGLKEWTPEGYVAQWQRLNEAGIPVVAMRDNPRFSFEPSECVQMHGVDANQCSTPRSEMYAPQAPYETAPGIPPNVSFVDLSDYYCTADTCPPVIGNVLVYMDDNHVTATYMETLSAVVDERLVETLGWHDTMVPAK</sequence>
<dbReference type="RefSeq" id="WP_091804594.1">
    <property type="nucleotide sequence ID" value="NZ_CP016353.1"/>
</dbReference>
<keyword evidence="1" id="KW-0012">Acyltransferase</keyword>
<name>A0A222VR85_9PSEU</name>
<dbReference type="AlphaFoldDB" id="A0A222VR85"/>
<proteinExistence type="predicted"/>
<dbReference type="EMBL" id="FMZE01000005">
    <property type="protein sequence ID" value="SDD02281.1"/>
    <property type="molecule type" value="Genomic_DNA"/>
</dbReference>
<dbReference type="OrthoDB" id="3404679at2"/>
<dbReference type="InterPro" id="IPR050879">
    <property type="entry name" value="Acyltransferase_3"/>
</dbReference>
<reference evidence="1 2" key="1">
    <citation type="submission" date="2016-10" db="EMBL/GenBank/DDBJ databases">
        <authorList>
            <person name="de Groot N.N."/>
        </authorList>
    </citation>
    <scope>NUCLEOTIDE SEQUENCE [LARGE SCALE GENOMIC DNA]</scope>
    <source>
        <strain evidence="1 2">CGMCC 4.5506</strain>
    </source>
</reference>
<dbReference type="Pfam" id="PF19040">
    <property type="entry name" value="SGNH"/>
    <property type="match status" value="1"/>
</dbReference>
<dbReference type="GO" id="GO:0016787">
    <property type="term" value="F:hydrolase activity"/>
    <property type="evidence" value="ECO:0007669"/>
    <property type="project" value="UniProtKB-KW"/>
</dbReference>
<keyword evidence="1" id="KW-0808">Transferase</keyword>
<dbReference type="Proteomes" id="UP000199494">
    <property type="component" value="Unassembled WGS sequence"/>
</dbReference>
<dbReference type="PANTHER" id="PTHR23028">
    <property type="entry name" value="ACETYLTRANSFERASE"/>
    <property type="match status" value="1"/>
</dbReference>
<dbReference type="STRING" id="530584.SAMN05421630_105226"/>